<gene>
    <name evidence="2" type="ORF">FRX57_03295</name>
</gene>
<accession>A0A5C5SDQ8</accession>
<sequence length="71" mass="7799">MDTKNYTPSEFYKKILADVYFDYKEALILLYAILIASIGLNLNSTLTIIGAILISPLMTPVVAIGVSIALY</sequence>
<feature type="transmembrane region" description="Helical" evidence="1">
    <location>
        <begin position="21"/>
        <end position="40"/>
    </location>
</feature>
<keyword evidence="3" id="KW-1185">Reference proteome</keyword>
<reference evidence="2 3" key="1">
    <citation type="submission" date="2019-08" db="EMBL/GenBank/DDBJ databases">
        <authorList>
            <person name="Lei W."/>
        </authorList>
    </citation>
    <scope>NUCLEOTIDE SEQUENCE [LARGE SCALE GENOMIC DNA]</scope>
    <source>
        <strain evidence="2 3">CCUG 66496</strain>
    </source>
</reference>
<dbReference type="AlphaFoldDB" id="A0A5C5SDQ8"/>
<dbReference type="PANTHER" id="PTHR20992">
    <property type="entry name" value="AT15442P-RELATED"/>
    <property type="match status" value="1"/>
</dbReference>
<dbReference type="RefSeq" id="WP_146566601.1">
    <property type="nucleotide sequence ID" value="NZ_VOHL01000001.1"/>
</dbReference>
<evidence type="ECO:0000313" key="3">
    <source>
        <dbReference type="Proteomes" id="UP000317430"/>
    </source>
</evidence>
<organism evidence="2 3">
    <name type="scientific">Streptococcus cuniculipharyngis</name>
    <dbReference type="NCBI Taxonomy" id="1562651"/>
    <lineage>
        <taxon>Bacteria</taxon>
        <taxon>Bacillati</taxon>
        <taxon>Bacillota</taxon>
        <taxon>Bacilli</taxon>
        <taxon>Lactobacillales</taxon>
        <taxon>Streptococcaceae</taxon>
        <taxon>Streptococcus</taxon>
    </lineage>
</organism>
<evidence type="ECO:0000313" key="2">
    <source>
        <dbReference type="EMBL" id="TWS99237.1"/>
    </source>
</evidence>
<proteinExistence type="predicted"/>
<dbReference type="InterPro" id="IPR005240">
    <property type="entry name" value="DUF389"/>
</dbReference>
<keyword evidence="1" id="KW-0812">Transmembrane</keyword>
<name>A0A5C5SDQ8_9STRE</name>
<evidence type="ECO:0008006" key="4">
    <source>
        <dbReference type="Google" id="ProtNLM"/>
    </source>
</evidence>
<keyword evidence="1" id="KW-0472">Membrane</keyword>
<dbReference type="PANTHER" id="PTHR20992:SF9">
    <property type="entry name" value="AT15442P-RELATED"/>
    <property type="match status" value="1"/>
</dbReference>
<evidence type="ECO:0000256" key="1">
    <source>
        <dbReference type="SAM" id="Phobius"/>
    </source>
</evidence>
<feature type="transmembrane region" description="Helical" evidence="1">
    <location>
        <begin position="46"/>
        <end position="70"/>
    </location>
</feature>
<protein>
    <recommendedName>
        <fullName evidence="4">DUF389 domain-containing protein</fullName>
    </recommendedName>
</protein>
<dbReference type="Proteomes" id="UP000317430">
    <property type="component" value="Unassembled WGS sequence"/>
</dbReference>
<comment type="caution">
    <text evidence="2">The sequence shown here is derived from an EMBL/GenBank/DDBJ whole genome shotgun (WGS) entry which is preliminary data.</text>
</comment>
<dbReference type="EMBL" id="VOHL01000001">
    <property type="protein sequence ID" value="TWS99237.1"/>
    <property type="molecule type" value="Genomic_DNA"/>
</dbReference>
<keyword evidence="1" id="KW-1133">Transmembrane helix</keyword>